<keyword evidence="3" id="KW-0328">Glycosyltransferase</keyword>
<dbReference type="AlphaFoldDB" id="A0A0D8I6V0"/>
<dbReference type="Pfam" id="PF21922">
    <property type="entry name" value="PBP_dimer_2"/>
    <property type="match status" value="1"/>
</dbReference>
<dbReference type="GO" id="GO:0051301">
    <property type="term" value="P:cell division"/>
    <property type="evidence" value="ECO:0007669"/>
    <property type="project" value="UniProtKB-KW"/>
</dbReference>
<dbReference type="STRING" id="84022.CACET_c02040"/>
<dbReference type="Proteomes" id="UP000035704">
    <property type="component" value="Chromosome"/>
</dbReference>
<dbReference type="InterPro" id="IPR012338">
    <property type="entry name" value="Beta-lactam/transpept-like"/>
</dbReference>
<dbReference type="RefSeq" id="WP_044826055.1">
    <property type="nucleotide sequence ID" value="NZ_CP009687.1"/>
</dbReference>
<dbReference type="GO" id="GO:0071972">
    <property type="term" value="F:peptidoglycan L,D-transpeptidase activity"/>
    <property type="evidence" value="ECO:0007669"/>
    <property type="project" value="TreeGrafter"/>
</dbReference>
<dbReference type="Pfam" id="PF00905">
    <property type="entry name" value="Transpeptidase"/>
    <property type="match status" value="1"/>
</dbReference>
<dbReference type="GO" id="GO:0008658">
    <property type="term" value="F:penicillin binding"/>
    <property type="evidence" value="ECO:0007669"/>
    <property type="project" value="InterPro"/>
</dbReference>
<dbReference type="Gene3D" id="3.40.710.10">
    <property type="entry name" value="DD-peptidase/beta-lactamase superfamily"/>
    <property type="match status" value="1"/>
</dbReference>
<dbReference type="SUPFAM" id="SSF56601">
    <property type="entry name" value="beta-lactamase/transpeptidase-like"/>
    <property type="match status" value="1"/>
</dbReference>
<evidence type="ECO:0000259" key="1">
    <source>
        <dbReference type="Pfam" id="PF00905"/>
    </source>
</evidence>
<dbReference type="InterPro" id="IPR001460">
    <property type="entry name" value="PCN-bd_Tpept"/>
</dbReference>
<evidence type="ECO:0000259" key="2">
    <source>
        <dbReference type="Pfam" id="PF21922"/>
    </source>
</evidence>
<sequence length="468" mass="51678">MLENNKRIVHLIIITSFLFLSIIGYLTYFQIFRAADVIDNPYNKRQWAREDNTLRGIIYDRRGVALAQTEIVNERPVRRYPFDQLYSHIIGYSYRQYGRSGIEAFYNQQLMALTNDSPVTRIREQLAGEMVKGNNLLLTIDHEVQKTAERLLRGKTGSAVVIDPTTGEILAMVSKPDFNPNTLVDDWGNLVNDEGSPLLNRSTGGLYPPGSTYKTVITAAILENPHILDEHYDCTGSITIDGYTLSDYGNTAHGRLDLTESLVVSCNTNFARMAVDLGEARITEIARRFFMEKSIPSDIPIRQSRFPYEGGIPTTDLAAVGIGQGKLLVTPLHMALIAGTFANNGVMMEPYIIEEIQSAEGRTVERKNPHRHEIVSHEIAAQVRDMMIAAVARGTGRRAAISGTTVGGKTGTAENATGRSHAWFIGFATRGERQVAVAVILESSGETGGTAAAPLAREMMQEALRRSD</sequence>
<dbReference type="EC" id="2.4.1.129" evidence="3"/>
<dbReference type="GO" id="GO:0071555">
    <property type="term" value="P:cell wall organization"/>
    <property type="evidence" value="ECO:0007669"/>
    <property type="project" value="TreeGrafter"/>
</dbReference>
<keyword evidence="4" id="KW-1185">Reference proteome</keyword>
<evidence type="ECO:0000313" key="3">
    <source>
        <dbReference type="EMBL" id="AKL93720.1"/>
    </source>
</evidence>
<feature type="domain" description="Penicillin-binding protein transpeptidase" evidence="1">
    <location>
        <begin position="157"/>
        <end position="461"/>
    </location>
</feature>
<organism evidence="3 4">
    <name type="scientific">Clostridium aceticum</name>
    <dbReference type="NCBI Taxonomy" id="84022"/>
    <lineage>
        <taxon>Bacteria</taxon>
        <taxon>Bacillati</taxon>
        <taxon>Bacillota</taxon>
        <taxon>Clostridia</taxon>
        <taxon>Eubacteriales</taxon>
        <taxon>Clostridiaceae</taxon>
        <taxon>Clostridium</taxon>
    </lineage>
</organism>
<keyword evidence="3" id="KW-0808">Transferase</keyword>
<feature type="domain" description="Penicillin binding protein A dimerisation" evidence="2">
    <location>
        <begin position="55"/>
        <end position="135"/>
    </location>
</feature>
<gene>
    <name evidence="3" type="ORF">CACET_c02040</name>
</gene>
<accession>A0A0D8I6V0</accession>
<dbReference type="InterPro" id="IPR050515">
    <property type="entry name" value="Beta-lactam/transpept"/>
</dbReference>
<dbReference type="InterPro" id="IPR054120">
    <property type="entry name" value="PBPA_dimer"/>
</dbReference>
<dbReference type="KEGG" id="cace:CACET_c02040"/>
<dbReference type="PANTHER" id="PTHR30627:SF24">
    <property type="entry name" value="PENICILLIN-BINDING PROTEIN 4B"/>
    <property type="match status" value="1"/>
</dbReference>
<dbReference type="GO" id="GO:0016757">
    <property type="term" value="F:glycosyltransferase activity"/>
    <property type="evidence" value="ECO:0007669"/>
    <property type="project" value="UniProtKB-KW"/>
</dbReference>
<keyword evidence="3" id="KW-0131">Cell cycle</keyword>
<evidence type="ECO:0000313" key="4">
    <source>
        <dbReference type="Proteomes" id="UP000035704"/>
    </source>
</evidence>
<protein>
    <submittedName>
        <fullName evidence="3">Cell division protein FtsI/penicillin-binding protein 2</fullName>
        <ecNumber evidence="3">2.4.1.129</ecNumber>
    </submittedName>
</protein>
<keyword evidence="3" id="KW-0132">Cell division</keyword>
<name>A0A0D8I6V0_9CLOT</name>
<dbReference type="EMBL" id="CP009687">
    <property type="protein sequence ID" value="AKL93720.1"/>
    <property type="molecule type" value="Genomic_DNA"/>
</dbReference>
<dbReference type="PATRIC" id="fig|84022.5.peg.1949"/>
<dbReference type="PANTHER" id="PTHR30627">
    <property type="entry name" value="PEPTIDOGLYCAN D,D-TRANSPEPTIDASE"/>
    <property type="match status" value="1"/>
</dbReference>
<reference evidence="3 4" key="1">
    <citation type="submission" date="2014-10" db="EMBL/GenBank/DDBJ databases">
        <title>Genome sequence of Clostridium aceticum DSM 1496.</title>
        <authorList>
            <person name="Poehlein A."/>
            <person name="Schiel-Bengelsdorf B."/>
            <person name="Gottschalk G."/>
            <person name="Duerre P."/>
            <person name="Daniel R."/>
        </authorList>
    </citation>
    <scope>NUCLEOTIDE SEQUENCE [LARGE SCALE GENOMIC DNA]</scope>
    <source>
        <strain evidence="3 4">DSM 1496</strain>
    </source>
</reference>
<dbReference type="GO" id="GO:0005886">
    <property type="term" value="C:plasma membrane"/>
    <property type="evidence" value="ECO:0007669"/>
    <property type="project" value="TreeGrafter"/>
</dbReference>
<proteinExistence type="predicted"/>
<dbReference type="Gene3D" id="3.90.1310.10">
    <property type="entry name" value="Penicillin-binding protein 2a (Domain 2)"/>
    <property type="match status" value="1"/>
</dbReference>